<evidence type="ECO:0000313" key="5">
    <source>
        <dbReference type="Proteomes" id="UP000009328"/>
    </source>
</evidence>
<dbReference type="Gene3D" id="3.30.1460.50">
    <property type="match status" value="1"/>
</dbReference>
<dbReference type="HOGENOM" id="CLU_114192_0_0_1"/>
<dbReference type="GO" id="GO:0015031">
    <property type="term" value="P:protein transport"/>
    <property type="evidence" value="ECO:0007669"/>
    <property type="project" value="UniProtKB-KW"/>
</dbReference>
<dbReference type="GO" id="GO:0019787">
    <property type="term" value="F:ubiquitin-like protein transferase activity"/>
    <property type="evidence" value="ECO:0007669"/>
    <property type="project" value="InterPro"/>
</dbReference>
<gene>
    <name evidence="4" type="ORF">BN7_4394</name>
</gene>
<organism evidence="4 5">
    <name type="scientific">Wickerhamomyces ciferrii (strain ATCC 14091 / BCRC 22168 / CBS 111 / JCM 3599 / NBRC 0793 / NRRL Y-1031 F-60-10)</name>
    <name type="common">Yeast</name>
    <name type="synonym">Pichia ciferrii</name>
    <dbReference type="NCBI Taxonomy" id="1206466"/>
    <lineage>
        <taxon>Eukaryota</taxon>
        <taxon>Fungi</taxon>
        <taxon>Dikarya</taxon>
        <taxon>Ascomycota</taxon>
        <taxon>Saccharomycotina</taxon>
        <taxon>Saccharomycetes</taxon>
        <taxon>Phaffomycetales</taxon>
        <taxon>Wickerhamomycetaceae</taxon>
        <taxon>Wickerhamomyces</taxon>
    </lineage>
</organism>
<dbReference type="InterPro" id="IPR007135">
    <property type="entry name" value="Atg3/Atg10"/>
</dbReference>
<sequence length="161" mass="19104">MINEEQYNKQLITLETKLSNLQHLKNLQLITLPITSKSIITFQTTPNDSITQSFMIRYNDNYQSPVLYFKIMKLELVTQDFLEFESWKPIINPNQIKELINQDQIQFGMTQVEDTRGNWWFIHPCDTTEILQNSTNDEFLINWFSVFGGIFINFKIDDLLK</sequence>
<keyword evidence="2" id="KW-0653">Protein transport</keyword>
<accession>K0KHZ5</accession>
<evidence type="ECO:0000313" key="4">
    <source>
        <dbReference type="EMBL" id="CCH44825.1"/>
    </source>
</evidence>
<keyword evidence="2" id="KW-0813">Transport</keyword>
<dbReference type="EMBL" id="CAIF01000156">
    <property type="protein sequence ID" value="CCH44825.1"/>
    <property type="molecule type" value="Genomic_DNA"/>
</dbReference>
<evidence type="ECO:0000256" key="2">
    <source>
        <dbReference type="ARBA" id="ARBA00022927"/>
    </source>
</evidence>
<comment type="caution">
    <text evidence="4">The sequence shown here is derived from an EMBL/GenBank/DDBJ whole genome shotgun (WGS) entry which is preliminary data.</text>
</comment>
<dbReference type="GO" id="GO:0006914">
    <property type="term" value="P:autophagy"/>
    <property type="evidence" value="ECO:0007669"/>
    <property type="project" value="UniProtKB-KW"/>
</dbReference>
<proteinExistence type="predicted"/>
<evidence type="ECO:0000256" key="1">
    <source>
        <dbReference type="ARBA" id="ARBA00022786"/>
    </source>
</evidence>
<dbReference type="Proteomes" id="UP000009328">
    <property type="component" value="Unassembled WGS sequence"/>
</dbReference>
<evidence type="ECO:0000256" key="3">
    <source>
        <dbReference type="ARBA" id="ARBA00023006"/>
    </source>
</evidence>
<dbReference type="Pfam" id="PF03987">
    <property type="entry name" value="Autophagy_act_C"/>
    <property type="match status" value="1"/>
</dbReference>
<protein>
    <submittedName>
        <fullName evidence="4">Autophagy-related protein</fullName>
    </submittedName>
</protein>
<name>K0KHZ5_WICCF</name>
<keyword evidence="3" id="KW-0072">Autophagy</keyword>
<dbReference type="InParanoid" id="K0KHZ5"/>
<keyword evidence="1" id="KW-0833">Ubl conjugation pathway</keyword>
<reference evidence="4 5" key="1">
    <citation type="journal article" date="2012" name="Eukaryot. Cell">
        <title>Draft genome sequence of Wickerhamomyces ciferrii NRRL Y-1031 F-60-10.</title>
        <authorList>
            <person name="Schneider J."/>
            <person name="Andrea H."/>
            <person name="Blom J."/>
            <person name="Jaenicke S."/>
            <person name="Ruckert C."/>
            <person name="Schorsch C."/>
            <person name="Szczepanowski R."/>
            <person name="Farwick M."/>
            <person name="Goesmann A."/>
            <person name="Puhler A."/>
            <person name="Schaffer S."/>
            <person name="Tauch A."/>
            <person name="Kohler T."/>
            <person name="Brinkrolf K."/>
        </authorList>
    </citation>
    <scope>NUCLEOTIDE SEQUENCE [LARGE SCALE GENOMIC DNA]</scope>
    <source>
        <strain evidence="5">ATCC 14091 / BCRC 22168 / CBS 111 / JCM 3599 / NBRC 0793 / NRRL Y-1031 F-60-10</strain>
    </source>
</reference>
<dbReference type="AlphaFoldDB" id="K0KHZ5"/>
<keyword evidence="5" id="KW-1185">Reference proteome</keyword>